<feature type="transmembrane region" description="Helical" evidence="1">
    <location>
        <begin position="210"/>
        <end position="237"/>
    </location>
</feature>
<evidence type="ECO:0000313" key="3">
    <source>
        <dbReference type="EMBL" id="EKS33940.1"/>
    </source>
</evidence>
<accession>K8P2K8</accession>
<keyword evidence="4" id="KW-1185">Reference proteome</keyword>
<evidence type="ECO:0000259" key="2">
    <source>
        <dbReference type="Pfam" id="PF14237"/>
    </source>
</evidence>
<keyword evidence="1" id="KW-0812">Transmembrane</keyword>
<dbReference type="EMBL" id="AGWY01000012">
    <property type="protein sequence ID" value="EKS33940.1"/>
    <property type="molecule type" value="Genomic_DNA"/>
</dbReference>
<name>K8P2K8_9BRAD</name>
<dbReference type="Proteomes" id="UP000001095">
    <property type="component" value="Unassembled WGS sequence"/>
</dbReference>
<keyword evidence="1" id="KW-1133">Transmembrane helix</keyword>
<keyword evidence="1" id="KW-0472">Membrane</keyword>
<dbReference type="Pfam" id="PF14237">
    <property type="entry name" value="GYF_2"/>
    <property type="match status" value="1"/>
</dbReference>
<proteinExistence type="predicted"/>
<evidence type="ECO:0000256" key="1">
    <source>
        <dbReference type="SAM" id="Phobius"/>
    </source>
</evidence>
<dbReference type="HOGENOM" id="CLU_899044_0_0_5"/>
<feature type="transmembrane region" description="Helical" evidence="1">
    <location>
        <begin position="258"/>
        <end position="279"/>
    </location>
</feature>
<feature type="transmembrane region" description="Helical" evidence="1">
    <location>
        <begin position="143"/>
        <end position="165"/>
    </location>
</feature>
<feature type="domain" description="GYF" evidence="2">
    <location>
        <begin position="6"/>
        <end position="55"/>
    </location>
</feature>
<sequence>MSGRSWFVAAGDKQEGPYSEEEFRDLIARGHVRADTYVWADGMQDWKYAGDIPGLLSPGRMPPVLPRAAVPGPATAAYGYADSGAAGALDSDFPFLEFVWRSLVFCVGSLFVIPLPWLLVWYLKWLVPCVRVPGRPNLSFEGTAMAVVPWYFGAVVLAIAVAMLGSELLNNLMIIVQVALYWLFIKWAVANLASNGQPLGLSFSGTVWAYLGWNLLVVVSILTIIGWAWVYSAWTRWMCKNIQGTRRSVIFNGTGLEILWRGLVTIIGCVLVIPIPWVVRWYMQWFISQLAVVPRDASSERMIEAPRAP</sequence>
<dbReference type="AlphaFoldDB" id="K8P2K8"/>
<reference evidence="3 4" key="1">
    <citation type="submission" date="2012-04" db="EMBL/GenBank/DDBJ databases">
        <title>The Genome Sequence of Afipia clevelandensis ATCC 49720.</title>
        <authorList>
            <consortium name="The Broad Institute Genome Sequencing Platform"/>
            <person name="Earl A."/>
            <person name="Ward D."/>
            <person name="Feldgarden M."/>
            <person name="Gevers D."/>
            <person name="Huys G."/>
            <person name="Walker B."/>
            <person name="Young S.K."/>
            <person name="Zeng Q."/>
            <person name="Gargeya S."/>
            <person name="Fitzgerald M."/>
            <person name="Haas B."/>
            <person name="Abouelleil A."/>
            <person name="Alvarado L."/>
            <person name="Arachchi H.M."/>
            <person name="Berlin A."/>
            <person name="Chapman S.B."/>
            <person name="Goldberg J."/>
            <person name="Griggs A."/>
            <person name="Gujja S."/>
            <person name="Hansen M."/>
            <person name="Howarth C."/>
            <person name="Imamovic A."/>
            <person name="Larimer J."/>
            <person name="McCowen C."/>
            <person name="Montmayeur A."/>
            <person name="Murphy C."/>
            <person name="Neiman D."/>
            <person name="Pearson M."/>
            <person name="Priest M."/>
            <person name="Roberts A."/>
            <person name="Saif S."/>
            <person name="Shea T."/>
            <person name="Sisk P."/>
            <person name="Sykes S."/>
            <person name="Wortman J."/>
            <person name="Nusbaum C."/>
            <person name="Birren B."/>
        </authorList>
    </citation>
    <scope>NUCLEOTIDE SEQUENCE [LARGE SCALE GENOMIC DNA]</scope>
    <source>
        <strain evidence="3 4">ATCC 49720</strain>
    </source>
</reference>
<protein>
    <recommendedName>
        <fullName evidence="2">GYF domain-containing protein</fullName>
    </recommendedName>
</protein>
<dbReference type="PATRIC" id="fig|883079.3.peg.3123"/>
<comment type="caution">
    <text evidence="3">The sequence shown here is derived from an EMBL/GenBank/DDBJ whole genome shotgun (WGS) entry which is preliminary data.</text>
</comment>
<feature type="transmembrane region" description="Helical" evidence="1">
    <location>
        <begin position="172"/>
        <end position="190"/>
    </location>
</feature>
<dbReference type="OrthoDB" id="198456at2"/>
<evidence type="ECO:0000313" key="4">
    <source>
        <dbReference type="Proteomes" id="UP000001095"/>
    </source>
</evidence>
<organism evidence="3 4">
    <name type="scientific">Afipia clevelandensis ATCC 49720</name>
    <dbReference type="NCBI Taxonomy" id="883079"/>
    <lineage>
        <taxon>Bacteria</taxon>
        <taxon>Pseudomonadati</taxon>
        <taxon>Pseudomonadota</taxon>
        <taxon>Alphaproteobacteria</taxon>
        <taxon>Hyphomicrobiales</taxon>
        <taxon>Nitrobacteraceae</taxon>
        <taxon>Afipia</taxon>
    </lineage>
</organism>
<dbReference type="InterPro" id="IPR025640">
    <property type="entry name" value="GYF_2"/>
</dbReference>
<feature type="transmembrane region" description="Helical" evidence="1">
    <location>
        <begin position="103"/>
        <end position="123"/>
    </location>
</feature>
<gene>
    <name evidence="3" type="ORF">HMPREF9696_03060</name>
</gene>
<dbReference type="RefSeq" id="WP_002713930.1">
    <property type="nucleotide sequence ID" value="NZ_KB375281.1"/>
</dbReference>